<dbReference type="EMBL" id="CP071446">
    <property type="protein sequence ID" value="QTA38656.1"/>
    <property type="molecule type" value="Genomic_DNA"/>
</dbReference>
<sequence>MEKVVRILTKHGVRPTLQRIHILKFVMKHKNHMSAEEIFRLLQKEVPGISRATVYNTLNLLSEEGILLEIVTPGSVRYDYVEEPHHHFYCERCKKIYDLHDEIPLFNIKEIEGHKVKRVEYYIVGICRHCLNGGE</sequence>
<keyword evidence="5" id="KW-0238">DNA-binding</keyword>
<dbReference type="Gene3D" id="3.30.1490.190">
    <property type="match status" value="1"/>
</dbReference>
<dbReference type="InterPro" id="IPR002481">
    <property type="entry name" value="FUR"/>
</dbReference>
<dbReference type="InterPro" id="IPR036390">
    <property type="entry name" value="WH_DNA-bd_sf"/>
</dbReference>
<evidence type="ECO:0000313" key="8">
    <source>
        <dbReference type="Proteomes" id="UP000671862"/>
    </source>
</evidence>
<accession>A0ABX7SB04</accession>
<gene>
    <name evidence="7" type="ORF">JYK00_03870</name>
</gene>
<dbReference type="Pfam" id="PF01475">
    <property type="entry name" value="FUR"/>
    <property type="match status" value="1"/>
</dbReference>
<keyword evidence="3" id="KW-0862">Zinc</keyword>
<protein>
    <submittedName>
        <fullName evidence="7">Transcriptional repressor</fullName>
    </submittedName>
</protein>
<dbReference type="InterPro" id="IPR043135">
    <property type="entry name" value="Fur_C"/>
</dbReference>
<dbReference type="InterPro" id="IPR036388">
    <property type="entry name" value="WH-like_DNA-bd_sf"/>
</dbReference>
<keyword evidence="4" id="KW-0805">Transcription regulation</keyword>
<evidence type="ECO:0000256" key="1">
    <source>
        <dbReference type="ARBA" id="ARBA00007957"/>
    </source>
</evidence>
<dbReference type="PANTHER" id="PTHR33202">
    <property type="entry name" value="ZINC UPTAKE REGULATION PROTEIN"/>
    <property type="match status" value="1"/>
</dbReference>
<evidence type="ECO:0000256" key="4">
    <source>
        <dbReference type="ARBA" id="ARBA00023015"/>
    </source>
</evidence>
<comment type="similarity">
    <text evidence="1">Belongs to the Fur family.</text>
</comment>
<dbReference type="Proteomes" id="UP000671862">
    <property type="component" value="Chromosome"/>
</dbReference>
<evidence type="ECO:0000256" key="6">
    <source>
        <dbReference type="ARBA" id="ARBA00023163"/>
    </source>
</evidence>
<organism evidence="7 8">
    <name type="scientific">Thermosipho ferrireducens</name>
    <dbReference type="NCBI Taxonomy" id="2571116"/>
    <lineage>
        <taxon>Bacteria</taxon>
        <taxon>Thermotogati</taxon>
        <taxon>Thermotogota</taxon>
        <taxon>Thermotogae</taxon>
        <taxon>Thermotogales</taxon>
        <taxon>Fervidobacteriaceae</taxon>
        <taxon>Thermosipho</taxon>
    </lineage>
</organism>
<evidence type="ECO:0000256" key="2">
    <source>
        <dbReference type="ARBA" id="ARBA00022491"/>
    </source>
</evidence>
<keyword evidence="8" id="KW-1185">Reference proteome</keyword>
<proteinExistence type="inferred from homology"/>
<name>A0ABX7SB04_9BACT</name>
<reference evidence="7 8" key="1">
    <citation type="submission" date="2021-03" db="EMBL/GenBank/DDBJ databases">
        <title>Thermosipho ferrireducens sp.nov., an anaerobic thermophilic iron-reducing bacterium isolated from a deep-sea hydrothermal sulfide deposits.</title>
        <authorList>
            <person name="Zeng X."/>
            <person name="Chen Y."/>
            <person name="Shao Z."/>
        </authorList>
    </citation>
    <scope>NUCLEOTIDE SEQUENCE [LARGE SCALE GENOMIC DNA]</scope>
    <source>
        <strain evidence="7 8">JL129W03</strain>
    </source>
</reference>
<keyword evidence="6" id="KW-0804">Transcription</keyword>
<dbReference type="PANTHER" id="PTHR33202:SF8">
    <property type="entry name" value="PEROXIDE-RESPONSIVE REPRESSOR PERR"/>
    <property type="match status" value="1"/>
</dbReference>
<evidence type="ECO:0000313" key="7">
    <source>
        <dbReference type="EMBL" id="QTA38656.1"/>
    </source>
</evidence>
<evidence type="ECO:0000256" key="5">
    <source>
        <dbReference type="ARBA" id="ARBA00023125"/>
    </source>
</evidence>
<dbReference type="RefSeq" id="WP_207567376.1">
    <property type="nucleotide sequence ID" value="NZ_CP071446.1"/>
</dbReference>
<dbReference type="CDD" id="cd07153">
    <property type="entry name" value="Fur_like"/>
    <property type="match status" value="1"/>
</dbReference>
<keyword evidence="2" id="KW-0678">Repressor</keyword>
<dbReference type="Gene3D" id="1.10.10.10">
    <property type="entry name" value="Winged helix-like DNA-binding domain superfamily/Winged helix DNA-binding domain"/>
    <property type="match status" value="1"/>
</dbReference>
<evidence type="ECO:0000256" key="3">
    <source>
        <dbReference type="ARBA" id="ARBA00022833"/>
    </source>
</evidence>
<dbReference type="SUPFAM" id="SSF46785">
    <property type="entry name" value="Winged helix' DNA-binding domain"/>
    <property type="match status" value="1"/>
</dbReference>